<organism evidence="3 4">
    <name type="scientific">Eiseniibacteriota bacterium</name>
    <dbReference type="NCBI Taxonomy" id="2212470"/>
    <lineage>
        <taxon>Bacteria</taxon>
        <taxon>Candidatus Eiseniibacteriota</taxon>
    </lineage>
</organism>
<evidence type="ECO:0000313" key="3">
    <source>
        <dbReference type="EMBL" id="NOT33061.1"/>
    </source>
</evidence>
<name>A0A849SF05_UNCEI</name>
<evidence type="ECO:0008006" key="5">
    <source>
        <dbReference type="Google" id="ProtNLM"/>
    </source>
</evidence>
<gene>
    <name evidence="3" type="ORF">HOP12_02710</name>
</gene>
<comment type="caution">
    <text evidence="3">The sequence shown here is derived from an EMBL/GenBank/DDBJ whole genome shotgun (WGS) entry which is preliminary data.</text>
</comment>
<keyword evidence="2" id="KW-0732">Signal</keyword>
<evidence type="ECO:0000313" key="4">
    <source>
        <dbReference type="Proteomes" id="UP000580839"/>
    </source>
</evidence>
<accession>A0A849SF05</accession>
<reference evidence="3 4" key="1">
    <citation type="submission" date="2020-04" db="EMBL/GenBank/DDBJ databases">
        <title>Metagenomic profiling of ammonia- and methane-oxidizing microorganisms in a Dutch drinking water treatment plant.</title>
        <authorList>
            <person name="Poghosyan L."/>
            <person name="Leucker S."/>
        </authorList>
    </citation>
    <scope>NUCLEOTIDE SEQUENCE [LARGE SCALE GENOMIC DNA]</scope>
    <source>
        <strain evidence="3">S-RSF-IL-03</strain>
    </source>
</reference>
<feature type="region of interest" description="Disordered" evidence="1">
    <location>
        <begin position="215"/>
        <end position="272"/>
    </location>
</feature>
<dbReference type="EMBL" id="JABFRW010000027">
    <property type="protein sequence ID" value="NOT33061.1"/>
    <property type="molecule type" value="Genomic_DNA"/>
</dbReference>
<feature type="compositionally biased region" description="Low complexity" evidence="1">
    <location>
        <begin position="255"/>
        <end position="264"/>
    </location>
</feature>
<dbReference type="Proteomes" id="UP000580839">
    <property type="component" value="Unassembled WGS sequence"/>
</dbReference>
<proteinExistence type="predicted"/>
<dbReference type="AlphaFoldDB" id="A0A849SF05"/>
<feature type="signal peptide" evidence="2">
    <location>
        <begin position="1"/>
        <end position="18"/>
    </location>
</feature>
<feature type="chain" id="PRO_5032826560" description="WD40 repeat domain-containing protein" evidence="2">
    <location>
        <begin position="19"/>
        <end position="504"/>
    </location>
</feature>
<protein>
    <recommendedName>
        <fullName evidence="5">WD40 repeat domain-containing protein</fullName>
    </recommendedName>
</protein>
<evidence type="ECO:0000256" key="2">
    <source>
        <dbReference type="SAM" id="SignalP"/>
    </source>
</evidence>
<sequence>MKALLSALVLALAGVAGAAPRPAAPLEPWARTFSGTPDTVLFLGINGELLRAPFHFATAETLWRPAALERLSRLVMAPDGRRAAWISRSGDRDLTSLWLLEADGVRCAARFGSLVPSDYGTVRYESGAPTRSDPVIGGARLVEASPMSRRGAVNVLAWRDDGALLFGFDRGLAMIAPDSLLPTIISSAIVSSLRVLEPAAVYLAEAIRIGDAAAPDPQAGGSFARDPSGIEKRGVVEQDPAGRAVGKDTPGDVPRSGGASSSTSRRPEEGRYLMYPTGPLLHTYAAGDLDPRDLWAASASTVWWANGRQLRAIRAYDPTPLALGQDATPIAWLVYDPSRNALLRTRGREVVQRPEESDTEQVLWTAHAPIEEVLVSRGSTTCLFVTGDSLIAWSPSSETRVTAARGGIKPIAFVECADGTRLLAGERSGRRLFVIEAIGALREIPVPIKKWSALDLAPGGRQVLVFDPGWRVPESVQVLDPATESWTAVENPGVAGWEPLTPIR</sequence>
<evidence type="ECO:0000256" key="1">
    <source>
        <dbReference type="SAM" id="MobiDB-lite"/>
    </source>
</evidence>
<dbReference type="InterPro" id="IPR011044">
    <property type="entry name" value="Quino_amine_DH_bsu"/>
</dbReference>
<dbReference type="SUPFAM" id="SSF50969">
    <property type="entry name" value="YVTN repeat-like/Quinoprotein amine dehydrogenase"/>
    <property type="match status" value="1"/>
</dbReference>